<keyword evidence="3" id="KW-1185">Reference proteome</keyword>
<evidence type="ECO:0000313" key="2">
    <source>
        <dbReference type="EMBL" id="GAA0728432.1"/>
    </source>
</evidence>
<gene>
    <name evidence="2" type="ORF">GCM10009430_37590</name>
</gene>
<organism evidence="2 3">
    <name type="scientific">Aquimarina litoralis</name>
    <dbReference type="NCBI Taxonomy" id="584605"/>
    <lineage>
        <taxon>Bacteria</taxon>
        <taxon>Pseudomonadati</taxon>
        <taxon>Bacteroidota</taxon>
        <taxon>Flavobacteriia</taxon>
        <taxon>Flavobacteriales</taxon>
        <taxon>Flavobacteriaceae</taxon>
        <taxon>Aquimarina</taxon>
    </lineage>
</organism>
<keyword evidence="1" id="KW-0812">Transmembrane</keyword>
<keyword evidence="1" id="KW-1133">Transmembrane helix</keyword>
<evidence type="ECO:0000256" key="1">
    <source>
        <dbReference type="SAM" id="Phobius"/>
    </source>
</evidence>
<proteinExistence type="predicted"/>
<evidence type="ECO:0008006" key="4">
    <source>
        <dbReference type="Google" id="ProtNLM"/>
    </source>
</evidence>
<dbReference type="EMBL" id="BAAAGE010000003">
    <property type="protein sequence ID" value="GAA0728432.1"/>
    <property type="molecule type" value="Genomic_DNA"/>
</dbReference>
<accession>A0ABN1J5D1</accession>
<protein>
    <recommendedName>
        <fullName evidence="4">PH domain-containing protein</fullName>
    </recommendedName>
</protein>
<dbReference type="Proteomes" id="UP001501758">
    <property type="component" value="Unassembled WGS sequence"/>
</dbReference>
<evidence type="ECO:0000313" key="3">
    <source>
        <dbReference type="Proteomes" id="UP001501758"/>
    </source>
</evidence>
<dbReference type="RefSeq" id="WP_343913791.1">
    <property type="nucleotide sequence ID" value="NZ_BAAAGE010000003.1"/>
</dbReference>
<sequence>MEFKSHILELKIILILIAILGLGLTFGIETKLINIDLSSIFIVITSVILLVGVYSYYGIMNNDFILNDEEMLIINRFIFFKREEKIRLDRIKRIIFRDDTGINLLSGYKWVRIEYLTDSKSLKSKKVYCNGMEYDAFDENLNFPTFDEFFDELERRGLNIKWTKKTNTQQGV</sequence>
<feature type="transmembrane region" description="Helical" evidence="1">
    <location>
        <begin position="12"/>
        <end position="28"/>
    </location>
</feature>
<name>A0ABN1J5D1_9FLAO</name>
<keyword evidence="1" id="KW-0472">Membrane</keyword>
<feature type="transmembrane region" description="Helical" evidence="1">
    <location>
        <begin position="40"/>
        <end position="59"/>
    </location>
</feature>
<comment type="caution">
    <text evidence="2">The sequence shown here is derived from an EMBL/GenBank/DDBJ whole genome shotgun (WGS) entry which is preliminary data.</text>
</comment>
<reference evidence="2 3" key="1">
    <citation type="journal article" date="2019" name="Int. J. Syst. Evol. Microbiol.">
        <title>The Global Catalogue of Microorganisms (GCM) 10K type strain sequencing project: providing services to taxonomists for standard genome sequencing and annotation.</title>
        <authorList>
            <consortium name="The Broad Institute Genomics Platform"/>
            <consortium name="The Broad Institute Genome Sequencing Center for Infectious Disease"/>
            <person name="Wu L."/>
            <person name="Ma J."/>
        </authorList>
    </citation>
    <scope>NUCLEOTIDE SEQUENCE [LARGE SCALE GENOMIC DNA]</scope>
    <source>
        <strain evidence="2 3">JCM 15974</strain>
    </source>
</reference>